<dbReference type="PANTHER" id="PTHR45782">
    <property type="entry name" value="MITOCHONDRIAL RIBOSOME-ASSOCIATED GTPASE 1"/>
    <property type="match status" value="1"/>
</dbReference>
<evidence type="ECO:0000259" key="6">
    <source>
        <dbReference type="PROSITE" id="PS51721"/>
    </source>
</evidence>
<dbReference type="InterPro" id="IPR030378">
    <property type="entry name" value="G_CP_dom"/>
</dbReference>
<dbReference type="InterPro" id="IPR006073">
    <property type="entry name" value="GTP-bd"/>
</dbReference>
<keyword evidence="2 4" id="KW-0547">Nucleotide-binding</keyword>
<dbReference type="NCBIfam" id="TIGR03596">
    <property type="entry name" value="GTPase_YlqF"/>
    <property type="match status" value="1"/>
</dbReference>
<dbReference type="InterPro" id="IPR019991">
    <property type="entry name" value="GTP-bd_ribosome_bgen"/>
</dbReference>
<evidence type="ECO:0000256" key="3">
    <source>
        <dbReference type="ARBA" id="ARBA00023134"/>
    </source>
</evidence>
<dbReference type="Gene3D" id="1.10.1580.10">
    <property type="match status" value="1"/>
</dbReference>
<dbReference type="InterPro" id="IPR016478">
    <property type="entry name" value="GTPase_MTG1"/>
</dbReference>
<dbReference type="InterPro" id="IPR027417">
    <property type="entry name" value="P-loop_NTPase"/>
</dbReference>
<accession>A0A9D2C0D2</accession>
<dbReference type="GO" id="GO:0005525">
    <property type="term" value="F:GTP binding"/>
    <property type="evidence" value="ECO:0007669"/>
    <property type="project" value="UniProtKB-KW"/>
</dbReference>
<evidence type="ECO:0000256" key="5">
    <source>
        <dbReference type="PIRSR" id="PIRSR006230-1"/>
    </source>
</evidence>
<dbReference type="PROSITE" id="PS51721">
    <property type="entry name" value="G_CP"/>
    <property type="match status" value="1"/>
</dbReference>
<dbReference type="PANTHER" id="PTHR45782:SF4">
    <property type="entry name" value="MITOCHONDRIAL RIBOSOME-ASSOCIATED GTPASE 1"/>
    <property type="match status" value="1"/>
</dbReference>
<name>A0A9D2C0D2_9FIRM</name>
<feature type="binding site" evidence="5">
    <location>
        <begin position="58"/>
        <end position="61"/>
    </location>
    <ligand>
        <name>GTP</name>
        <dbReference type="ChEBI" id="CHEBI:37565"/>
    </ligand>
</feature>
<evidence type="ECO:0000313" key="7">
    <source>
        <dbReference type="EMBL" id="HIY22400.1"/>
    </source>
</evidence>
<dbReference type="GO" id="GO:0006412">
    <property type="term" value="P:translation"/>
    <property type="evidence" value="ECO:0007669"/>
    <property type="project" value="TreeGrafter"/>
</dbReference>
<dbReference type="InterPro" id="IPR023179">
    <property type="entry name" value="GTP-bd_ortho_bundle_sf"/>
</dbReference>
<dbReference type="EMBL" id="DXDX01000198">
    <property type="protein sequence ID" value="HIY22400.1"/>
    <property type="molecule type" value="Genomic_DNA"/>
</dbReference>
<evidence type="ECO:0000256" key="1">
    <source>
        <dbReference type="ARBA" id="ARBA00014898"/>
    </source>
</evidence>
<dbReference type="Gene3D" id="3.40.50.300">
    <property type="entry name" value="P-loop containing nucleotide triphosphate hydrolases"/>
    <property type="match status" value="1"/>
</dbReference>
<keyword evidence="3 4" id="KW-0342">GTP-binding</keyword>
<reference evidence="7" key="2">
    <citation type="submission" date="2021-04" db="EMBL/GenBank/DDBJ databases">
        <authorList>
            <person name="Gilroy R."/>
        </authorList>
    </citation>
    <scope>NUCLEOTIDE SEQUENCE</scope>
    <source>
        <strain evidence="7">ChiBcec16_6824</strain>
    </source>
</reference>
<proteinExistence type="inferred from homology"/>
<evidence type="ECO:0000256" key="4">
    <source>
        <dbReference type="PIRNR" id="PIRNR006230"/>
    </source>
</evidence>
<feature type="binding site" evidence="5">
    <location>
        <position position="174"/>
    </location>
    <ligand>
        <name>GTP</name>
        <dbReference type="ChEBI" id="CHEBI:37565"/>
    </ligand>
</feature>
<sequence length="288" mass="32190">MNIQWYPGHMTKTRRMIAEDLKYVDLVAEVVDARIPASSRNPDIDELVGSKPRILVLNRADQADPAGNKVWGDWFRAQGYTVLETNAKDGKGVKDFSAAARTALREKLEQWKAKGQVGRPIRAMIVGVPNVGKSTFINQVARRKSAKAGDRPGVTRGKQWVSVDTSLELLDTPGILWPKFEDETTGLHLAFTGAVKDEIMDVETLACRFMELLNERYPAALGRYKLEQDPQAAGWELLERAARKRGFLISGGEPDTERMARILLDEYRGGKLGNFTLEWPPEGEDTHA</sequence>
<dbReference type="Proteomes" id="UP000823868">
    <property type="component" value="Unassembled WGS sequence"/>
</dbReference>
<feature type="binding site" evidence="5">
    <location>
        <begin position="130"/>
        <end position="135"/>
    </location>
    <ligand>
        <name>GTP</name>
        <dbReference type="ChEBI" id="CHEBI:37565"/>
    </ligand>
</feature>
<reference evidence="7" key="1">
    <citation type="journal article" date="2021" name="PeerJ">
        <title>Extensive microbial diversity within the chicken gut microbiome revealed by metagenomics and culture.</title>
        <authorList>
            <person name="Gilroy R."/>
            <person name="Ravi A."/>
            <person name="Getino M."/>
            <person name="Pursley I."/>
            <person name="Horton D.L."/>
            <person name="Alikhan N.F."/>
            <person name="Baker D."/>
            <person name="Gharbi K."/>
            <person name="Hall N."/>
            <person name="Watson M."/>
            <person name="Adriaenssens E.M."/>
            <person name="Foster-Nyarko E."/>
            <person name="Jarju S."/>
            <person name="Secka A."/>
            <person name="Antonio M."/>
            <person name="Oren A."/>
            <person name="Chaudhuri R.R."/>
            <person name="La Ragione R."/>
            <person name="Hildebrand F."/>
            <person name="Pallen M.J."/>
        </authorList>
    </citation>
    <scope>NUCLEOTIDE SEQUENCE</scope>
    <source>
        <strain evidence="7">ChiBcec16_6824</strain>
    </source>
</reference>
<comment type="subcellular location">
    <subcellularLocation>
        <location evidence="4">Cytoplasm</location>
    </subcellularLocation>
</comment>
<organism evidence="7 8">
    <name type="scientific">Candidatus Flavonifractor merdigallinarum</name>
    <dbReference type="NCBI Taxonomy" id="2838589"/>
    <lineage>
        <taxon>Bacteria</taxon>
        <taxon>Bacillati</taxon>
        <taxon>Bacillota</taxon>
        <taxon>Clostridia</taxon>
        <taxon>Eubacteriales</taxon>
        <taxon>Oscillospiraceae</taxon>
        <taxon>Flavonifractor</taxon>
    </lineage>
</organism>
<comment type="function">
    <text evidence="4">Required for a late step of 50S ribosomal subunit assembly. Has GTPase activity.</text>
</comment>
<dbReference type="AlphaFoldDB" id="A0A9D2C0D2"/>
<protein>
    <recommendedName>
        <fullName evidence="1 4">Ribosome biogenesis GTPase A</fullName>
    </recommendedName>
</protein>
<dbReference type="FunFam" id="3.40.50.300:FF:000590">
    <property type="entry name" value="Ribosome biogenesis GTPase A"/>
    <property type="match status" value="1"/>
</dbReference>
<dbReference type="Pfam" id="PF01926">
    <property type="entry name" value="MMR_HSR1"/>
    <property type="match status" value="1"/>
</dbReference>
<dbReference type="CDD" id="cd01856">
    <property type="entry name" value="YlqF"/>
    <property type="match status" value="1"/>
</dbReference>
<dbReference type="SUPFAM" id="SSF52540">
    <property type="entry name" value="P-loop containing nucleoside triphosphate hydrolases"/>
    <property type="match status" value="1"/>
</dbReference>
<evidence type="ECO:0000256" key="2">
    <source>
        <dbReference type="ARBA" id="ARBA00022741"/>
    </source>
</evidence>
<dbReference type="PIRSF" id="PIRSF006230">
    <property type="entry name" value="MG442"/>
    <property type="match status" value="1"/>
</dbReference>
<feature type="domain" description="CP-type G" evidence="6">
    <location>
        <begin position="13"/>
        <end position="178"/>
    </location>
</feature>
<evidence type="ECO:0000313" key="8">
    <source>
        <dbReference type="Proteomes" id="UP000823868"/>
    </source>
</evidence>
<gene>
    <name evidence="7" type="primary">ylqF</name>
    <name evidence="7" type="ORF">H9841_10945</name>
</gene>
<comment type="similarity">
    <text evidence="4">Belongs to the TRAFAC class YlqF/YawG GTPase family. MTG1 subfamily.</text>
</comment>
<dbReference type="PRINTS" id="PR00326">
    <property type="entry name" value="GTP1OBG"/>
</dbReference>
<dbReference type="GO" id="GO:0005737">
    <property type="term" value="C:cytoplasm"/>
    <property type="evidence" value="ECO:0007669"/>
    <property type="project" value="UniProtKB-SubCell"/>
</dbReference>
<keyword evidence="4" id="KW-0963">Cytoplasm</keyword>
<comment type="caution">
    <text evidence="7">The sequence shown here is derived from an EMBL/GenBank/DDBJ whole genome shotgun (WGS) entry which is preliminary data.</text>
</comment>
<dbReference type="GO" id="GO:0003924">
    <property type="term" value="F:GTPase activity"/>
    <property type="evidence" value="ECO:0007669"/>
    <property type="project" value="TreeGrafter"/>
</dbReference>